<evidence type="ECO:0000256" key="9">
    <source>
        <dbReference type="HAMAP-Rule" id="MF_01375"/>
    </source>
</evidence>
<dbReference type="GO" id="GO:0019700">
    <property type="term" value="P:organic phosphonate catabolic process"/>
    <property type="evidence" value="ECO:0007669"/>
    <property type="project" value="InterPro"/>
</dbReference>
<dbReference type="PANTHER" id="PTHR43434:SF19">
    <property type="entry name" value="PHOSPHONOACETALDEHYDE HYDROLASE"/>
    <property type="match status" value="1"/>
</dbReference>
<evidence type="ECO:0000256" key="6">
    <source>
        <dbReference type="ARBA" id="ARBA00052005"/>
    </source>
</evidence>
<dbReference type="Gene3D" id="3.40.50.1000">
    <property type="entry name" value="HAD superfamily/HAD-like"/>
    <property type="match status" value="1"/>
</dbReference>
<dbReference type="STRING" id="1121001.SAMN02745857_02304"/>
<dbReference type="NCBIfam" id="TIGR01422">
    <property type="entry name" value="phosphonatase"/>
    <property type="match status" value="1"/>
</dbReference>
<gene>
    <name evidence="9" type="primary">phnX</name>
    <name evidence="10" type="ORF">SAMN02745857_02304</name>
</gene>
<dbReference type="EMBL" id="FWXD01000012">
    <property type="protein sequence ID" value="SMC25878.1"/>
    <property type="molecule type" value="Genomic_DNA"/>
</dbReference>
<dbReference type="GO" id="GO:0008967">
    <property type="term" value="F:phosphoglycolate phosphatase activity"/>
    <property type="evidence" value="ECO:0007669"/>
    <property type="project" value="TreeGrafter"/>
</dbReference>
<dbReference type="SUPFAM" id="SSF56784">
    <property type="entry name" value="HAD-like"/>
    <property type="match status" value="1"/>
</dbReference>
<evidence type="ECO:0000256" key="7">
    <source>
        <dbReference type="ARBA" id="ARBA00056573"/>
    </source>
</evidence>
<keyword evidence="4 9" id="KW-0460">Magnesium</keyword>
<comment type="function">
    <text evidence="7 9">Involved in phosphonate degradation.</text>
</comment>
<evidence type="ECO:0000313" key="10">
    <source>
        <dbReference type="EMBL" id="SMC25878.1"/>
    </source>
</evidence>
<accession>A0A1W1XQU1</accession>
<dbReference type="EC" id="3.11.1.1" evidence="8 9"/>
<feature type="binding site" evidence="9">
    <location>
        <position position="194"/>
    </location>
    <ligand>
        <name>Mg(2+)</name>
        <dbReference type="ChEBI" id="CHEBI:18420"/>
    </ligand>
</feature>
<dbReference type="InterPro" id="IPR023214">
    <property type="entry name" value="HAD_sf"/>
</dbReference>
<dbReference type="SFLD" id="SFLDG01135">
    <property type="entry name" value="C1.5.6:_HAD__Beta-PGM__Phospha"/>
    <property type="match status" value="1"/>
</dbReference>
<feature type="binding site" evidence="9">
    <location>
        <position position="19"/>
    </location>
    <ligand>
        <name>Mg(2+)</name>
        <dbReference type="ChEBI" id="CHEBI:18420"/>
    </ligand>
</feature>
<comment type="subunit">
    <text evidence="1 9">Homodimer.</text>
</comment>
<dbReference type="InterPro" id="IPR050155">
    <property type="entry name" value="HAD-like_hydrolase_sf"/>
</dbReference>
<reference evidence="10 11" key="1">
    <citation type="submission" date="2017-04" db="EMBL/GenBank/DDBJ databases">
        <authorList>
            <person name="Afonso C.L."/>
            <person name="Miller P.J."/>
            <person name="Scott M.A."/>
            <person name="Spackman E."/>
            <person name="Goraichik I."/>
            <person name="Dimitrov K.M."/>
            <person name="Suarez D.L."/>
            <person name="Swayne D.E."/>
        </authorList>
    </citation>
    <scope>NUCLEOTIDE SEQUENCE [LARGE SCALE GENOMIC DNA]</scope>
    <source>
        <strain evidence="10 11">DSM 23236</strain>
    </source>
</reference>
<dbReference type="SFLD" id="SFLDS00003">
    <property type="entry name" value="Haloacid_Dehalogenase"/>
    <property type="match status" value="1"/>
</dbReference>
<keyword evidence="3 9" id="KW-0378">Hydrolase</keyword>
<organism evidence="10 11">
    <name type="scientific">Andreprevotia lacus DSM 23236</name>
    <dbReference type="NCBI Taxonomy" id="1121001"/>
    <lineage>
        <taxon>Bacteria</taxon>
        <taxon>Pseudomonadati</taxon>
        <taxon>Pseudomonadota</taxon>
        <taxon>Betaproteobacteria</taxon>
        <taxon>Neisseriales</taxon>
        <taxon>Chitinibacteraceae</taxon>
        <taxon>Andreprevotia</taxon>
    </lineage>
</organism>
<sequence length="277" mass="29320">MNYRYSRSYTGPVQAVIFDWAGTVVDFGSFAPTQVLIDALAGFGIEISMAEARIPMGLAKWDHIRALGDMPQVGARWQAKYGRAMSDGDVDAVYEAFMPLQIAKVGEYSHLIAGALDSIAALRTKGIKIGSCTGYPGVVMQALTPIAAERGYSPDCIVATDDLPPGGRPGPWMALENVIKLGVSDVAACVKVDDTVPGIDEGLAAGMWTVGLSASGNEVGLTAEEWAALGPAEQARKRAVAQKKLYLAGAHYVVDTIADLLPVIAEIEARIARGERP</sequence>
<comment type="cofactor">
    <cofactor evidence="9">
        <name>Mg(2+)</name>
        <dbReference type="ChEBI" id="CHEBI:18420"/>
    </cofactor>
    <text evidence="9">Binds 1 Mg(2+) ion per subunit.</text>
</comment>
<dbReference type="SFLD" id="SFLDF00038">
    <property type="entry name" value="phosphonoacetaldehyde_hydrolas"/>
    <property type="match status" value="1"/>
</dbReference>
<keyword evidence="5 9" id="KW-0704">Schiff base</keyword>
<dbReference type="Gene3D" id="1.10.150.240">
    <property type="entry name" value="Putative phosphatase, domain 2"/>
    <property type="match status" value="1"/>
</dbReference>
<dbReference type="NCBIfam" id="TIGR01509">
    <property type="entry name" value="HAD-SF-IA-v3"/>
    <property type="match status" value="1"/>
</dbReference>
<evidence type="ECO:0000313" key="11">
    <source>
        <dbReference type="Proteomes" id="UP000192761"/>
    </source>
</evidence>
<dbReference type="GO" id="GO:0050194">
    <property type="term" value="F:phosphonoacetaldehyde hydrolase activity"/>
    <property type="evidence" value="ECO:0007669"/>
    <property type="project" value="UniProtKB-UniRule"/>
</dbReference>
<dbReference type="OrthoDB" id="5504491at2"/>
<feature type="active site" description="Nucleophile" evidence="9">
    <location>
        <position position="19"/>
    </location>
</feature>
<dbReference type="RefSeq" id="WP_084090956.1">
    <property type="nucleotide sequence ID" value="NZ_FWXD01000012.1"/>
</dbReference>
<dbReference type="GO" id="GO:0000287">
    <property type="term" value="F:magnesium ion binding"/>
    <property type="evidence" value="ECO:0007669"/>
    <property type="project" value="UniProtKB-UniRule"/>
</dbReference>
<feature type="active site" description="Schiff-base intermediate with substrate" evidence="9">
    <location>
        <position position="60"/>
    </location>
</feature>
<evidence type="ECO:0000256" key="5">
    <source>
        <dbReference type="ARBA" id="ARBA00023270"/>
    </source>
</evidence>
<dbReference type="HAMAP" id="MF_01375">
    <property type="entry name" value="PhnX"/>
    <property type="match status" value="1"/>
</dbReference>
<proteinExistence type="inferred from homology"/>
<keyword evidence="11" id="KW-1185">Reference proteome</keyword>
<dbReference type="GO" id="GO:0006281">
    <property type="term" value="P:DNA repair"/>
    <property type="evidence" value="ECO:0007669"/>
    <property type="project" value="TreeGrafter"/>
</dbReference>
<evidence type="ECO:0000256" key="4">
    <source>
        <dbReference type="ARBA" id="ARBA00022842"/>
    </source>
</evidence>
<comment type="similarity">
    <text evidence="9">Belongs to the HAD-like hydrolase superfamily. PhnX family.</text>
</comment>
<evidence type="ECO:0000256" key="1">
    <source>
        <dbReference type="ARBA" id="ARBA00011738"/>
    </source>
</evidence>
<dbReference type="InterPro" id="IPR006323">
    <property type="entry name" value="Phosphonoacetald_hydro"/>
</dbReference>
<feature type="binding site" evidence="9">
    <location>
        <position position="21"/>
    </location>
    <ligand>
        <name>Mg(2+)</name>
        <dbReference type="ChEBI" id="CHEBI:18420"/>
    </ligand>
</feature>
<dbReference type="FunFam" id="1.10.150.240:FF:000006">
    <property type="entry name" value="Phosphonoacetaldehyde hydrolase"/>
    <property type="match status" value="1"/>
</dbReference>
<dbReference type="CDD" id="cd02586">
    <property type="entry name" value="HAD_PHN"/>
    <property type="match status" value="1"/>
</dbReference>
<dbReference type="Proteomes" id="UP000192761">
    <property type="component" value="Unassembled WGS sequence"/>
</dbReference>
<dbReference type="SFLD" id="SFLDG01129">
    <property type="entry name" value="C1.5:_HAD__Beta-PGM__Phosphata"/>
    <property type="match status" value="1"/>
</dbReference>
<dbReference type="Pfam" id="PF00702">
    <property type="entry name" value="Hydrolase"/>
    <property type="match status" value="1"/>
</dbReference>
<dbReference type="PANTHER" id="PTHR43434">
    <property type="entry name" value="PHOSPHOGLYCOLATE PHOSPHATASE"/>
    <property type="match status" value="1"/>
</dbReference>
<dbReference type="GO" id="GO:0005829">
    <property type="term" value="C:cytosol"/>
    <property type="evidence" value="ECO:0007669"/>
    <property type="project" value="TreeGrafter"/>
</dbReference>
<protein>
    <recommendedName>
        <fullName evidence="8 9">Phosphonoacetaldehyde hydrolase</fullName>
        <shortName evidence="9">Phosphonatase</shortName>
        <ecNumber evidence="8 9">3.11.1.1</ecNumber>
    </recommendedName>
    <alternativeName>
        <fullName evidence="9">Phosphonoacetaldehyde phosphonohydrolase</fullName>
    </alternativeName>
</protein>
<dbReference type="AlphaFoldDB" id="A0A1W1XQU1"/>
<evidence type="ECO:0000256" key="3">
    <source>
        <dbReference type="ARBA" id="ARBA00022801"/>
    </source>
</evidence>
<dbReference type="InterPro" id="IPR036412">
    <property type="entry name" value="HAD-like_sf"/>
</dbReference>
<comment type="catalytic activity">
    <reaction evidence="6 9">
        <text>phosphonoacetaldehyde + H2O = acetaldehyde + phosphate + H(+)</text>
        <dbReference type="Rhea" id="RHEA:18905"/>
        <dbReference type="ChEBI" id="CHEBI:15343"/>
        <dbReference type="ChEBI" id="CHEBI:15377"/>
        <dbReference type="ChEBI" id="CHEBI:15378"/>
        <dbReference type="ChEBI" id="CHEBI:43474"/>
        <dbReference type="ChEBI" id="CHEBI:58383"/>
        <dbReference type="EC" id="3.11.1.1"/>
    </reaction>
</comment>
<evidence type="ECO:0000256" key="2">
    <source>
        <dbReference type="ARBA" id="ARBA00022723"/>
    </source>
</evidence>
<dbReference type="InterPro" id="IPR006439">
    <property type="entry name" value="HAD-SF_hydro_IA"/>
</dbReference>
<keyword evidence="2 9" id="KW-0479">Metal-binding</keyword>
<evidence type="ECO:0000256" key="8">
    <source>
        <dbReference type="ARBA" id="ARBA00066472"/>
    </source>
</evidence>
<name>A0A1W1XQU1_9NEIS</name>
<dbReference type="InterPro" id="IPR023198">
    <property type="entry name" value="PGP-like_dom2"/>
</dbReference>